<comment type="cofactor">
    <cofactor evidence="1 5">
        <name>pyridoxal 5'-phosphate</name>
        <dbReference type="ChEBI" id="CHEBI:597326"/>
    </cofactor>
</comment>
<dbReference type="InterPro" id="IPR015421">
    <property type="entry name" value="PyrdxlP-dep_Trfase_major"/>
</dbReference>
<comment type="similarity">
    <text evidence="2 5">Belongs to the threonine aldolase family.</text>
</comment>
<name>A0A6M8H671_9PROT</name>
<dbReference type="GO" id="GO:0004793">
    <property type="term" value="F:threonine aldolase activity"/>
    <property type="evidence" value="ECO:0007669"/>
    <property type="project" value="UniProtKB-UniRule"/>
</dbReference>
<keyword evidence="5" id="KW-0456">Lyase</keyword>
<dbReference type="GO" id="GO:0006567">
    <property type="term" value="P:L-threonine catabolic process"/>
    <property type="evidence" value="ECO:0007669"/>
    <property type="project" value="UniProtKB-UniRule"/>
</dbReference>
<comment type="catalytic activity">
    <reaction evidence="5">
        <text>L-threonine = acetaldehyde + glycine</text>
        <dbReference type="Rhea" id="RHEA:19625"/>
        <dbReference type="ChEBI" id="CHEBI:15343"/>
        <dbReference type="ChEBI" id="CHEBI:57305"/>
        <dbReference type="ChEBI" id="CHEBI:57926"/>
        <dbReference type="EC" id="4.1.2.48"/>
    </reaction>
</comment>
<organism evidence="7 8">
    <name type="scientific">Lichenicola cladoniae</name>
    <dbReference type="NCBI Taxonomy" id="1484109"/>
    <lineage>
        <taxon>Bacteria</taxon>
        <taxon>Pseudomonadati</taxon>
        <taxon>Pseudomonadota</taxon>
        <taxon>Alphaproteobacteria</taxon>
        <taxon>Acetobacterales</taxon>
        <taxon>Acetobacteraceae</taxon>
        <taxon>Lichenicola</taxon>
    </lineage>
</organism>
<dbReference type="InterPro" id="IPR026273">
    <property type="entry name" value="Low_specificity_L-TA_bact"/>
</dbReference>
<comment type="subunit">
    <text evidence="3">Homotetramer.</text>
</comment>
<feature type="domain" description="Aromatic amino acid beta-eliminating lyase/threonine aldolase" evidence="6">
    <location>
        <begin position="8"/>
        <end position="297"/>
    </location>
</feature>
<dbReference type="Gene3D" id="3.90.1150.10">
    <property type="entry name" value="Aspartate Aminotransferase, domain 1"/>
    <property type="match status" value="1"/>
</dbReference>
<dbReference type="Gene3D" id="3.40.640.10">
    <property type="entry name" value="Type I PLP-dependent aspartate aminotransferase-like (Major domain)"/>
    <property type="match status" value="1"/>
</dbReference>
<evidence type="ECO:0000256" key="1">
    <source>
        <dbReference type="ARBA" id="ARBA00001933"/>
    </source>
</evidence>
<dbReference type="EMBL" id="CP053708">
    <property type="protein sequence ID" value="QKE88911.1"/>
    <property type="molecule type" value="Genomic_DNA"/>
</dbReference>
<protein>
    <recommendedName>
        <fullName evidence="5">L-threonine aldolase</fullName>
        <ecNumber evidence="5">4.1.2.48</ecNumber>
    </recommendedName>
</protein>
<comment type="function">
    <text evidence="5">Catalyzes the cleavage of L-allo-threonine and L-threonine to glycine and acetaldehyde.</text>
</comment>
<accession>A0A6M8H671</accession>
<proteinExistence type="inferred from homology"/>
<dbReference type="AlphaFoldDB" id="A0A6M8H671"/>
<keyword evidence="4 5" id="KW-0663">Pyridoxal phosphate</keyword>
<dbReference type="EC" id="4.1.2.48" evidence="5"/>
<dbReference type="PANTHER" id="PTHR48097">
    <property type="entry name" value="L-THREONINE ALDOLASE-RELATED"/>
    <property type="match status" value="1"/>
</dbReference>
<evidence type="ECO:0000313" key="7">
    <source>
        <dbReference type="EMBL" id="QKE88911.1"/>
    </source>
</evidence>
<reference evidence="7 8" key="1">
    <citation type="journal article" date="2014" name="World J. Microbiol. Biotechnol.">
        <title>Biodiversity and physiological characteristics of Antarctic and Arctic lichens-associated bacteria.</title>
        <authorList>
            <person name="Lee Y.M."/>
            <person name="Kim E.H."/>
            <person name="Lee H.K."/>
            <person name="Hong S.G."/>
        </authorList>
    </citation>
    <scope>NUCLEOTIDE SEQUENCE [LARGE SCALE GENOMIC DNA]</scope>
    <source>
        <strain evidence="7 8">PAMC 26569</strain>
    </source>
</reference>
<dbReference type="PIRSF" id="PIRSF038940">
    <property type="entry name" value="Low_specificity_LTA"/>
    <property type="match status" value="1"/>
</dbReference>
<dbReference type="InterPro" id="IPR001597">
    <property type="entry name" value="ArAA_b-elim_lyase/Thr_aldolase"/>
</dbReference>
<evidence type="ECO:0000256" key="3">
    <source>
        <dbReference type="ARBA" id="ARBA00011881"/>
    </source>
</evidence>
<evidence type="ECO:0000256" key="5">
    <source>
        <dbReference type="PIRNR" id="PIRNR038940"/>
    </source>
</evidence>
<dbReference type="Proteomes" id="UP000500767">
    <property type="component" value="Chromosome"/>
</dbReference>
<evidence type="ECO:0000256" key="4">
    <source>
        <dbReference type="ARBA" id="ARBA00022898"/>
    </source>
</evidence>
<dbReference type="InterPro" id="IPR015422">
    <property type="entry name" value="PyrdxlP-dep_Trfase_small"/>
</dbReference>
<keyword evidence="8" id="KW-1185">Reference proteome</keyword>
<sequence>MKPIRKNFGSDNVGPVSPAILNAMIEANEGAVPSYGADAWTARLQTVVRDVFETEVDVFAVATGTAANALALSAMVPTYGAVYCDASAHIDTDECGAPEFFTGGAKLLGLPSRDGRLSPAALTAHLEAGRGIGVHKSRPTALSITQATEWGTIYGVKDVQAIGETARGLGLSLHMDGARFANALATLGCSPADITWKAGIDVLSLGATKNGAMAAEAVVFFRRDLAEEFSRRRKRAGHLWSKSRYLSAQLVAYLTDDLWLRNARQANAMATRLARGLLELDGVGLLHEVQSNEVFAVLPEPVIGRLEAAGFTFYRWYLPAGDTPVPGTAPVRLVTGLDTEAADVDALLVEARG</sequence>
<dbReference type="PANTHER" id="PTHR48097:SF5">
    <property type="entry name" value="LOW SPECIFICITY L-THREONINE ALDOLASE"/>
    <property type="match status" value="1"/>
</dbReference>
<gene>
    <name evidence="7" type="ORF">HN018_01570</name>
</gene>
<dbReference type="InterPro" id="IPR015424">
    <property type="entry name" value="PyrdxlP-dep_Trfase"/>
</dbReference>
<dbReference type="SUPFAM" id="SSF53383">
    <property type="entry name" value="PLP-dependent transferases"/>
    <property type="match status" value="1"/>
</dbReference>
<evidence type="ECO:0000313" key="8">
    <source>
        <dbReference type="Proteomes" id="UP000500767"/>
    </source>
</evidence>
<dbReference type="KEGG" id="lck:HN018_01570"/>
<dbReference type="Pfam" id="PF01212">
    <property type="entry name" value="Beta_elim_lyase"/>
    <property type="match status" value="1"/>
</dbReference>
<evidence type="ECO:0000256" key="2">
    <source>
        <dbReference type="ARBA" id="ARBA00006966"/>
    </source>
</evidence>
<evidence type="ECO:0000259" key="6">
    <source>
        <dbReference type="Pfam" id="PF01212"/>
    </source>
</evidence>
<dbReference type="RefSeq" id="WP_171836158.1">
    <property type="nucleotide sequence ID" value="NZ_CP053708.1"/>
</dbReference>
<comment type="catalytic activity">
    <reaction evidence="5">
        <text>L-allo-threonine = acetaldehyde + glycine</text>
        <dbReference type="Rhea" id="RHEA:26209"/>
        <dbReference type="ChEBI" id="CHEBI:15343"/>
        <dbReference type="ChEBI" id="CHEBI:57305"/>
        <dbReference type="ChEBI" id="CHEBI:58585"/>
        <dbReference type="EC" id="4.1.2.48"/>
    </reaction>
</comment>